<dbReference type="InterPro" id="IPR008928">
    <property type="entry name" value="6-hairpin_glycosidase_sf"/>
</dbReference>
<proteinExistence type="predicted"/>
<dbReference type="KEGG" id="bmh:BMWSH_1293"/>
<gene>
    <name evidence="3" type="ORF">BMWSH_1293</name>
</gene>
<dbReference type="Gene3D" id="1.50.10.10">
    <property type="match status" value="1"/>
</dbReference>
<dbReference type="GO" id="GO:0005975">
    <property type="term" value="P:carbohydrate metabolic process"/>
    <property type="evidence" value="ECO:0007669"/>
    <property type="project" value="InterPro"/>
</dbReference>
<evidence type="ECO:0000313" key="4">
    <source>
        <dbReference type="Proteomes" id="UP000001283"/>
    </source>
</evidence>
<feature type="domain" description="Mannosylglycerate hydrolase MGH1-like glycoside hydrolase" evidence="2">
    <location>
        <begin position="298"/>
        <end position="605"/>
    </location>
</feature>
<dbReference type="InterPro" id="IPR054491">
    <property type="entry name" value="MGH1-like_GH"/>
</dbReference>
<accession>A0A8D3WWM2</accession>
<evidence type="ECO:0000259" key="2">
    <source>
        <dbReference type="Pfam" id="PF22422"/>
    </source>
</evidence>
<feature type="domain" description="Putative glycogen debranching enzyme N-terminal" evidence="1">
    <location>
        <begin position="21"/>
        <end position="214"/>
    </location>
</feature>
<name>A0A8D3WWM2_PRIMW</name>
<organism evidence="3 4">
    <name type="scientific">Priestia megaterium (strain WSH-002)</name>
    <name type="common">Bacillus megaterium</name>
    <dbReference type="NCBI Taxonomy" id="1006007"/>
    <lineage>
        <taxon>Bacteria</taxon>
        <taxon>Bacillati</taxon>
        <taxon>Bacillota</taxon>
        <taxon>Bacilli</taxon>
        <taxon>Bacillales</taxon>
        <taxon>Bacillaceae</taxon>
        <taxon>Priestia</taxon>
    </lineage>
</organism>
<evidence type="ECO:0000259" key="1">
    <source>
        <dbReference type="Pfam" id="PF14742"/>
    </source>
</evidence>
<dbReference type="Pfam" id="PF22422">
    <property type="entry name" value="MGH1-like_GH"/>
    <property type="match status" value="1"/>
</dbReference>
<dbReference type="EMBL" id="CP003017">
    <property type="protein sequence ID" value="AEN88177.1"/>
    <property type="molecule type" value="Genomic_DNA"/>
</dbReference>
<protein>
    <submittedName>
        <fullName evidence="3">Amylo-alpha-16-glucosidase</fullName>
    </submittedName>
</protein>
<dbReference type="AlphaFoldDB" id="A0A8D3WWM2"/>
<dbReference type="InterPro" id="IPR012341">
    <property type="entry name" value="6hp_glycosidase-like_sf"/>
</dbReference>
<sequence>MRFFQNVSVKFRGMEMDYRVIKENDLFLLTDQVGNITENHQYGLGLYMKDTRFLSKFHLKINGVDPVLLSSSADENLLATILLTNPHMEKEGELVLWRESLEIKRERFIYEGVFYEKIKLKSYFPKKIAFTLSIQADVDFNDMFIVRGFQTGNIGKRTGQIKGESSLTYTYEGADDIKRSTRISWDKKASHVHEQGEVMFSLELNHQEEEEITLTVQPKMREDTNQDILSAEEALSLLTQSYKKWEKSSTRVTTDHPTMQRLITRGLNDLRVLLTDVGFGAFPVAGLPWFGVPFGRDSLIAALQMLAFNPEVAKGTLRTMAAYQGTANDPWRDEQPGKIMHEIRYGELANTNQIPFTPYYGTVDATPLFLILLTEYVKWTGDFEFVQEMQMTIDGALTWINEYGDRDGDLFLEYHQESSKGIANQGWKDSGDSVVHRSGEYAKTPIALVEVQGYVYQAKMGIASLYDELNKTNEANKLREEAEQLRKKFNEAFWMEDVSFYAIALDEHKHQVGTVTSNPGHVLLAEMMDEEKLNRVAERLVSESMFSGYGIRTMAEGEAGYNPMSYHDGSIWPHDNSLIVLGLSKANKQPEANKVIEGLVDAAEHFEYDRLPELFCGYSSNLGKPVKYPVACSPQAWAAGTPLAFVQAILRLFPDSTAGTIQINPLLIDDMNKISVENLVIGSGKLSLTVKKEGSETIIYVKENTTKYELLSQCKVRAHVG</sequence>
<dbReference type="Pfam" id="PF14742">
    <property type="entry name" value="GDE_N_bis"/>
    <property type="match status" value="1"/>
</dbReference>
<evidence type="ECO:0000313" key="3">
    <source>
        <dbReference type="EMBL" id="AEN88177.1"/>
    </source>
</evidence>
<dbReference type="SUPFAM" id="SSF48208">
    <property type="entry name" value="Six-hairpin glycosidases"/>
    <property type="match status" value="1"/>
</dbReference>
<dbReference type="Proteomes" id="UP000001283">
    <property type="component" value="Chromosome"/>
</dbReference>
<reference evidence="3 4" key="1">
    <citation type="journal article" date="2011" name="J. Bacteriol.">
        <title>Complete genome sequence of the industrial strain Bacillus megaterium WSH-002.</title>
        <authorList>
            <person name="Liu L."/>
            <person name="Li Y."/>
            <person name="Zhang J."/>
            <person name="Zou W."/>
            <person name="Zhou Z."/>
            <person name="Liu J."/>
            <person name="Li X."/>
            <person name="Wang L."/>
            <person name="Chen J."/>
        </authorList>
    </citation>
    <scope>NUCLEOTIDE SEQUENCE [LARGE SCALE GENOMIC DNA]</scope>
    <source>
        <strain evidence="3 4">WSH-002</strain>
    </source>
</reference>
<dbReference type="InterPro" id="IPR032856">
    <property type="entry name" value="GDE_N_bis"/>
</dbReference>